<dbReference type="GO" id="GO:0004143">
    <property type="term" value="F:ATP-dependent diacylglycerol kinase activity"/>
    <property type="evidence" value="ECO:0007669"/>
    <property type="project" value="InterPro"/>
</dbReference>
<accession>A0AAD4GRV4</accession>
<proteinExistence type="predicted"/>
<dbReference type="GO" id="GO:0005789">
    <property type="term" value="C:endoplasmic reticulum membrane"/>
    <property type="evidence" value="ECO:0007669"/>
    <property type="project" value="TreeGrafter"/>
</dbReference>
<dbReference type="Proteomes" id="UP001194746">
    <property type="component" value="Unassembled WGS sequence"/>
</dbReference>
<organism evidence="2 3">
    <name type="scientific">Aspergillus nanangensis</name>
    <dbReference type="NCBI Taxonomy" id="2582783"/>
    <lineage>
        <taxon>Eukaryota</taxon>
        <taxon>Fungi</taxon>
        <taxon>Dikarya</taxon>
        <taxon>Ascomycota</taxon>
        <taxon>Pezizomycotina</taxon>
        <taxon>Eurotiomycetes</taxon>
        <taxon>Eurotiomycetidae</taxon>
        <taxon>Eurotiales</taxon>
        <taxon>Aspergillaceae</taxon>
        <taxon>Aspergillus</taxon>
        <taxon>Aspergillus subgen. Circumdati</taxon>
    </lineage>
</organism>
<dbReference type="GO" id="GO:0006654">
    <property type="term" value="P:phosphatidic acid biosynthetic process"/>
    <property type="evidence" value="ECO:0007669"/>
    <property type="project" value="TreeGrafter"/>
</dbReference>
<reference evidence="2" key="1">
    <citation type="journal article" date="2019" name="Beilstein J. Org. Chem.">
        <title>Nanangenines: drimane sesquiterpenoids as the dominant metabolite cohort of a novel Australian fungus, Aspergillus nanangensis.</title>
        <authorList>
            <person name="Lacey H.J."/>
            <person name="Gilchrist C.L.M."/>
            <person name="Crombie A."/>
            <person name="Kalaitzis J.A."/>
            <person name="Vuong D."/>
            <person name="Rutledge P.J."/>
            <person name="Turner P."/>
            <person name="Pitt J.I."/>
            <person name="Lacey E."/>
            <person name="Chooi Y.H."/>
            <person name="Piggott A.M."/>
        </authorList>
    </citation>
    <scope>NUCLEOTIDE SEQUENCE</scope>
    <source>
        <strain evidence="2">MST-FP2251</strain>
    </source>
</reference>
<keyword evidence="1" id="KW-0472">Membrane</keyword>
<dbReference type="PANTHER" id="PTHR31303">
    <property type="entry name" value="CTP-DEPENDENT DIACYLGLYCEROL KINASE 1"/>
    <property type="match status" value="1"/>
</dbReference>
<feature type="transmembrane region" description="Helical" evidence="1">
    <location>
        <begin position="217"/>
        <end position="238"/>
    </location>
</feature>
<sequence>MVVNHSPPTSGIFFRYEIPRKLVHLLVGSLILQAYTHGISPPQIATWNLHALLFFTGVDMLRHHSPAFNAGHHSIFGCLMRPKESARYNSLVWYLLGTYLALVLFPTDVGLVGVLILCYSDPAAAMVGRGFAGHSRYLRTGKSVVGTLAAGVVGGVIGVVFWGDTSAEASFMFTGRLEVCSGWGVSGNWAVGILGVVSGLVAAGSEFVDVWGCDDNLVIPMMSSLGLWGFLCVFGGGVRWRESLRI</sequence>
<name>A0AAD4GRV4_ASPNN</name>
<comment type="caution">
    <text evidence="2">The sequence shown here is derived from an EMBL/GenBank/DDBJ whole genome shotgun (WGS) entry which is preliminary data.</text>
</comment>
<gene>
    <name evidence="2" type="ORF">FE257_010686</name>
</gene>
<keyword evidence="1" id="KW-0812">Transmembrane</keyword>
<evidence type="ECO:0000256" key="1">
    <source>
        <dbReference type="SAM" id="Phobius"/>
    </source>
</evidence>
<dbReference type="EMBL" id="VCAU01000069">
    <property type="protein sequence ID" value="KAF9886945.1"/>
    <property type="molecule type" value="Genomic_DNA"/>
</dbReference>
<dbReference type="PANTHER" id="PTHR31303:SF1">
    <property type="entry name" value="CTP-DEPENDENT DIACYLGLYCEROL KINASE 1"/>
    <property type="match status" value="1"/>
</dbReference>
<keyword evidence="3" id="KW-1185">Reference proteome</keyword>
<dbReference type="InterPro" id="IPR037997">
    <property type="entry name" value="Dgk1-like"/>
</dbReference>
<evidence type="ECO:0000313" key="3">
    <source>
        <dbReference type="Proteomes" id="UP001194746"/>
    </source>
</evidence>
<reference evidence="2" key="2">
    <citation type="submission" date="2020-02" db="EMBL/GenBank/DDBJ databases">
        <authorList>
            <person name="Gilchrist C.L.M."/>
            <person name="Chooi Y.-H."/>
        </authorList>
    </citation>
    <scope>NUCLEOTIDE SEQUENCE</scope>
    <source>
        <strain evidence="2">MST-FP2251</strain>
    </source>
</reference>
<evidence type="ECO:0000313" key="2">
    <source>
        <dbReference type="EMBL" id="KAF9886945.1"/>
    </source>
</evidence>
<feature type="transmembrane region" description="Helical" evidence="1">
    <location>
        <begin position="144"/>
        <end position="163"/>
    </location>
</feature>
<protein>
    <submittedName>
        <fullName evidence="2">Uncharacterized protein</fullName>
    </submittedName>
</protein>
<feature type="transmembrane region" description="Helical" evidence="1">
    <location>
        <begin position="88"/>
        <end position="105"/>
    </location>
</feature>
<keyword evidence="1" id="KW-1133">Transmembrane helix</keyword>
<dbReference type="AlphaFoldDB" id="A0AAD4GRV4"/>